<evidence type="ECO:0000313" key="4">
    <source>
        <dbReference type="Proteomes" id="UP000608850"/>
    </source>
</evidence>
<evidence type="ECO:0000313" key="3">
    <source>
        <dbReference type="EMBL" id="GGN10291.1"/>
    </source>
</evidence>
<dbReference type="Proteomes" id="UP000608850">
    <property type="component" value="Unassembled WGS sequence"/>
</dbReference>
<name>A0A830G986_9EURY</name>
<feature type="region of interest" description="Disordered" evidence="1">
    <location>
        <begin position="27"/>
        <end position="66"/>
    </location>
</feature>
<evidence type="ECO:0000256" key="1">
    <source>
        <dbReference type="SAM" id="MobiDB-lite"/>
    </source>
</evidence>
<organism evidence="3 4">
    <name type="scientific">Halarchaeum nitratireducens</name>
    <dbReference type="NCBI Taxonomy" id="489913"/>
    <lineage>
        <taxon>Archaea</taxon>
        <taxon>Methanobacteriati</taxon>
        <taxon>Methanobacteriota</taxon>
        <taxon>Stenosarchaea group</taxon>
        <taxon>Halobacteria</taxon>
        <taxon>Halobacteriales</taxon>
        <taxon>Halobacteriaceae</taxon>
    </lineage>
</organism>
<keyword evidence="2" id="KW-0472">Membrane</keyword>
<accession>A0A830G986</accession>
<comment type="caution">
    <text evidence="3">The sequence shown here is derived from an EMBL/GenBank/DDBJ whole genome shotgun (WGS) entry which is preliminary data.</text>
</comment>
<reference evidence="3 4" key="1">
    <citation type="journal article" date="2019" name="Int. J. Syst. Evol. Microbiol.">
        <title>The Global Catalogue of Microorganisms (GCM) 10K type strain sequencing project: providing services to taxonomists for standard genome sequencing and annotation.</title>
        <authorList>
            <consortium name="The Broad Institute Genomics Platform"/>
            <consortium name="The Broad Institute Genome Sequencing Center for Infectious Disease"/>
            <person name="Wu L."/>
            <person name="Ma J."/>
        </authorList>
    </citation>
    <scope>NUCLEOTIDE SEQUENCE [LARGE SCALE GENOMIC DNA]</scope>
    <source>
        <strain evidence="3 4">JCM 16331</strain>
    </source>
</reference>
<feature type="transmembrane region" description="Helical" evidence="2">
    <location>
        <begin position="111"/>
        <end position="128"/>
    </location>
</feature>
<sequence>MVAPYIAASVLTPGFEWFSIIKEALSESSTESVYSPDNSSWGSQSNEDSESWDNPTSLNEATSPQGSASDVIAFEVTGWLEWVVWGGATAIALSVVGLYLLLSTAQYNQTAYLGAVVAIILPLARAAVKYQLT</sequence>
<keyword evidence="2" id="KW-1133">Transmembrane helix</keyword>
<proteinExistence type="predicted"/>
<keyword evidence="4" id="KW-1185">Reference proteome</keyword>
<evidence type="ECO:0000256" key="2">
    <source>
        <dbReference type="SAM" id="Phobius"/>
    </source>
</evidence>
<dbReference type="EMBL" id="BMOQ01000002">
    <property type="protein sequence ID" value="GGN10291.1"/>
    <property type="molecule type" value="Genomic_DNA"/>
</dbReference>
<dbReference type="AlphaFoldDB" id="A0A830G986"/>
<protein>
    <submittedName>
        <fullName evidence="3">Uncharacterized protein</fullName>
    </submittedName>
</protein>
<keyword evidence="2" id="KW-0812">Transmembrane</keyword>
<gene>
    <name evidence="3" type="ORF">GCM10009021_07610</name>
</gene>
<feature type="transmembrane region" description="Helical" evidence="2">
    <location>
        <begin position="82"/>
        <end position="102"/>
    </location>
</feature>